<name>A0A1Y6EC15_9SPHN</name>
<evidence type="ECO:0000313" key="3">
    <source>
        <dbReference type="Proteomes" id="UP000194420"/>
    </source>
</evidence>
<dbReference type="PANTHER" id="PTHR39217:SF1">
    <property type="entry name" value="GLUTATHIONE SYNTHETASE"/>
    <property type="match status" value="1"/>
</dbReference>
<reference evidence="3" key="1">
    <citation type="submission" date="2017-04" db="EMBL/GenBank/DDBJ databases">
        <authorList>
            <person name="Varghese N."/>
            <person name="Submissions S."/>
        </authorList>
    </citation>
    <scope>NUCLEOTIDE SEQUENCE [LARGE SCALE GENOMIC DNA]</scope>
</reference>
<evidence type="ECO:0000256" key="1">
    <source>
        <dbReference type="SAM" id="MobiDB-lite"/>
    </source>
</evidence>
<gene>
    <name evidence="2" type="ORF">SAMN06297468_0357</name>
</gene>
<protein>
    <submittedName>
        <fullName evidence="2">Glutathione synthetase, ATP-grasp domain</fullName>
    </submittedName>
</protein>
<dbReference type="AlphaFoldDB" id="A0A1Y6EC15"/>
<keyword evidence="3" id="KW-1185">Reference proteome</keyword>
<dbReference type="OrthoDB" id="3373978at2"/>
<sequence length="293" mass="32311">MQIGFLTCPGTHPGSDRRREDAYEHDMQVAALRPAMEERGMALTEIDWRAPIEAFVDFPLVLVGTPWDYQDAEAEFLGKLDALEGSGRQVCNPAALVRWNARKTYLKDLATRGAATIPTIWLERATAEDIVRALDAFGSEAVVAKRQVGAGAEGQSIHHAGALDPAWKMEQPMMLQPYLDQITREGEYSFLFVDGAFSHALLKRAADGDYRVQSIYGGTEEALTPSTADLAAAQRIFAAVPFDTPLYARIDMVRGDDGALMLMEAEMIEPYLYPEQGPQLGVMMAEAIERRLG</sequence>
<dbReference type="Proteomes" id="UP000194420">
    <property type="component" value="Unassembled WGS sequence"/>
</dbReference>
<dbReference type="SUPFAM" id="SSF56059">
    <property type="entry name" value="Glutathione synthetase ATP-binding domain-like"/>
    <property type="match status" value="1"/>
</dbReference>
<feature type="region of interest" description="Disordered" evidence="1">
    <location>
        <begin position="1"/>
        <end position="20"/>
    </location>
</feature>
<proteinExistence type="predicted"/>
<dbReference type="InterPro" id="IPR053191">
    <property type="entry name" value="DcsG_Biosynth_Enzyme"/>
</dbReference>
<organism evidence="2 3">
    <name type="scientific">Altererythrobacter xiamenensis</name>
    <dbReference type="NCBI Taxonomy" id="1316679"/>
    <lineage>
        <taxon>Bacteria</taxon>
        <taxon>Pseudomonadati</taxon>
        <taxon>Pseudomonadota</taxon>
        <taxon>Alphaproteobacteria</taxon>
        <taxon>Sphingomonadales</taxon>
        <taxon>Erythrobacteraceae</taxon>
        <taxon>Altererythrobacter</taxon>
    </lineage>
</organism>
<dbReference type="RefSeq" id="WP_086436314.1">
    <property type="nucleotide sequence ID" value="NZ_FXWG01000001.1"/>
</dbReference>
<evidence type="ECO:0000313" key="2">
    <source>
        <dbReference type="EMBL" id="SMQ59989.1"/>
    </source>
</evidence>
<accession>A0A1Y6EC15</accession>
<dbReference type="PANTHER" id="PTHR39217">
    <property type="match status" value="1"/>
</dbReference>
<dbReference type="EMBL" id="FXWG01000001">
    <property type="protein sequence ID" value="SMQ59989.1"/>
    <property type="molecule type" value="Genomic_DNA"/>
</dbReference>